<dbReference type="PANTHER" id="PTHR32387">
    <property type="entry name" value="WU:FJ29H11"/>
    <property type="match status" value="1"/>
</dbReference>
<dbReference type="Proteomes" id="UP000054321">
    <property type="component" value="Unassembled WGS sequence"/>
</dbReference>
<dbReference type="SUPFAM" id="SSF55874">
    <property type="entry name" value="ATPase domain of HSP90 chaperone/DNA topoisomerase II/histidine kinase"/>
    <property type="match status" value="1"/>
</dbReference>
<reference evidence="2" key="2">
    <citation type="submission" date="2015-01" db="EMBL/GenBank/DDBJ databases">
        <title>Evolutionary Origins and Diversification of the Mycorrhizal Mutualists.</title>
        <authorList>
            <consortium name="DOE Joint Genome Institute"/>
            <consortium name="Mycorrhizal Genomics Consortium"/>
            <person name="Kohler A."/>
            <person name="Kuo A."/>
            <person name="Nagy L.G."/>
            <person name="Floudas D."/>
            <person name="Copeland A."/>
            <person name="Barry K.W."/>
            <person name="Cichocki N."/>
            <person name="Veneault-Fourrey C."/>
            <person name="LaButti K."/>
            <person name="Lindquist E.A."/>
            <person name="Lipzen A."/>
            <person name="Lundell T."/>
            <person name="Morin E."/>
            <person name="Murat C."/>
            <person name="Riley R."/>
            <person name="Ohm R."/>
            <person name="Sun H."/>
            <person name="Tunlid A."/>
            <person name="Henrissat B."/>
            <person name="Grigoriev I.V."/>
            <person name="Hibbett D.S."/>
            <person name="Martin F."/>
        </authorList>
    </citation>
    <scope>NUCLEOTIDE SEQUENCE [LARGE SCALE GENOMIC DNA]</scope>
    <source>
        <strain evidence="2">Zn</strain>
    </source>
</reference>
<keyword evidence="2" id="KW-1185">Reference proteome</keyword>
<dbReference type="NCBIfam" id="NF047352">
    <property type="entry name" value="P_loop_sacsin"/>
    <property type="match status" value="1"/>
</dbReference>
<evidence type="ECO:0000313" key="2">
    <source>
        <dbReference type="Proteomes" id="UP000054321"/>
    </source>
</evidence>
<sequence>MSNPLDITVEQARQIVLEESRNKGWVRPGLLQSQNPETQEVLESLRRTRESYGGTVEVIARGIYSRRGHFILELIQNVEDADFNHADTPWISFEVSPQKIVIESNQDGFGANDVRQICDTGNSWKNGRRGYVGEKGIGFKSVFKVASRVDIQSNAFSFYFEYNGGVTSEDKLGIITPIVGDDPIPLRSRPLTRMTLTLDGNTRYPDLVSDFTAIPNTLLLFLSKIKEIRFKIHYPDQGRTTFSTFRISAEAHGITCISRHVEGTGSPAEWRYHVMRAPAVELPDDPARPNVSECEVVLAFPIDENGCPRTHTQHDVYAFLPVCTVGFNFLIQSDFLLQANREEVIVDSARNNAIIDHVAAAFCEAMIRFCSNPSLRFRWMRFLPVGRAFAMNPLWMNLSSKVVETLKEQRILFAHDPSQAYLDEIMRRPPDLRTLPEECLDGNGSPLFADRPGINRRYLSLSYEQEDIELLRTAFDLEDISDPLMFHRIKQDLLSPTSMMKDPGTDDNWHSLAADLITSILVRRPDVGRMIKEELYLIPLNDGDWVRASTGDLFFPPRNGPAIPQDLVVTIHPEAARNTSRRNMFSHLGANDFPPARVIDKLWTGYSRRNGASDLDDSRGHLMYLYWHYANSDDRRFSLLWLFDNHLNKVTCRHGLIYMPSDDEYGPRELLKSVPDPRNPGRTIPEYAVPYLNTGYVDLFHPQIRRHNLSWLDWLERVLGVRRIPRLKYDAGALSTEFRHILSHRPEKIIATLRNYWPTYRNEMSNPIEEEISQAKVTCLDAPPAVLSTTYFPLQSLMQKAQELGISRGFPFLVVPDLSDEERAFEDWTFLERFSVKFDANLEFFLDILRQHEAQTQQPWNRDTRNGIVKTYELIADHCNEISRAMLIETFYRDSLILHPRSFQPTSTAATWLDSQRCVWRGPPDDLLDKTTLTTVASYRTNRKVEHLFREILGIKNANWQDYRDMLLKFRRGQSWTPELNDKVLQLYKLLAQCRLSDEDWGALLNTFENERLIYIPSDRTWFAPSQCLWASPVPVPGKAIMESLYPDELEPFFRDRLRISPASLSTLIEGLCSLAQGEPSIPDIKDMIWAINAMDPVQGDLISLVNRNVLPIRGPGIVSAGITLQNCGANFTIIDRTKLADIFRGHIGFLNFSLEEVQQLDPFLKALDLSKKYLSYACIEETACNNSGILDMALTEKFKDRAYHLLRCAVSNRSPLVHGGPRTLYNRLLATLVLKTDGISTKYTIRHPNGDIVGPITQNTGHVHIQEQDGGWQIFVPENRDAREVCYMRELPHALAKLLKIPLSAGENIGHVLNSSIMVIDELLEQGGIGQVPGIDPQPRRVLEDLDRNAVIGQEATPSEESVESPRLLELLDTPISSVFPEGGLRASPGQVVHPPRSPAYPEDYGFFTHSAYLELLNNVIRIARQVALPHRDALAGPANSQFHQGFDHDAAFGIRSQGQMNHDIKIGAAGELFVYECLASLRLSSFGPHNWTSTIRKEVLIHPEYRHMGAWPGRRETSDLTYKDADRMLTIFLINAGYLDANVWANAMPEYLIEVKTTTGDFSDRFYMSANQYRMMQNMALVEGRVSNKIYVIFRVHNLGRENLNVKIYVDPEAHRGRSLMFEEHSWIVTARE</sequence>
<organism evidence="1 2">
    <name type="scientific">Oidiodendron maius (strain Zn)</name>
    <dbReference type="NCBI Taxonomy" id="913774"/>
    <lineage>
        <taxon>Eukaryota</taxon>
        <taxon>Fungi</taxon>
        <taxon>Dikarya</taxon>
        <taxon>Ascomycota</taxon>
        <taxon>Pezizomycotina</taxon>
        <taxon>Leotiomycetes</taxon>
        <taxon>Leotiomycetes incertae sedis</taxon>
        <taxon>Myxotrichaceae</taxon>
        <taxon>Oidiodendron</taxon>
    </lineage>
</organism>
<proteinExistence type="predicted"/>
<dbReference type="OrthoDB" id="1262810at2759"/>
<dbReference type="InterPro" id="IPR036890">
    <property type="entry name" value="HATPase_C_sf"/>
</dbReference>
<gene>
    <name evidence="1" type="ORF">OIDMADRAFT_175601</name>
</gene>
<dbReference type="PANTHER" id="PTHR32387:SF0">
    <property type="entry name" value="PROTEIN NO VEIN"/>
    <property type="match status" value="1"/>
</dbReference>
<protein>
    <recommendedName>
        <fullName evidence="3">Protein NO VEIN C-terminal domain-containing protein</fullName>
    </recommendedName>
</protein>
<evidence type="ECO:0008006" key="3">
    <source>
        <dbReference type="Google" id="ProtNLM"/>
    </source>
</evidence>
<dbReference type="InParanoid" id="A0A0C3E3I4"/>
<dbReference type="InterPro" id="IPR052957">
    <property type="entry name" value="Auxin_embryo_med"/>
</dbReference>
<accession>A0A0C3E3I4</accession>
<dbReference type="EMBL" id="KN832870">
    <property type="protein sequence ID" value="KIN08928.1"/>
    <property type="molecule type" value="Genomic_DNA"/>
</dbReference>
<dbReference type="HOGENOM" id="CLU_000570_3_0_1"/>
<evidence type="ECO:0000313" key="1">
    <source>
        <dbReference type="EMBL" id="KIN08928.1"/>
    </source>
</evidence>
<name>A0A0C3E3I4_OIDMZ</name>
<dbReference type="Gene3D" id="3.30.565.10">
    <property type="entry name" value="Histidine kinase-like ATPase, C-terminal domain"/>
    <property type="match status" value="1"/>
</dbReference>
<reference evidence="1 2" key="1">
    <citation type="submission" date="2014-04" db="EMBL/GenBank/DDBJ databases">
        <authorList>
            <consortium name="DOE Joint Genome Institute"/>
            <person name="Kuo A."/>
            <person name="Martino E."/>
            <person name="Perotto S."/>
            <person name="Kohler A."/>
            <person name="Nagy L.G."/>
            <person name="Floudas D."/>
            <person name="Copeland A."/>
            <person name="Barry K.W."/>
            <person name="Cichocki N."/>
            <person name="Veneault-Fourrey C."/>
            <person name="LaButti K."/>
            <person name="Lindquist E.A."/>
            <person name="Lipzen A."/>
            <person name="Lundell T."/>
            <person name="Morin E."/>
            <person name="Murat C."/>
            <person name="Sun H."/>
            <person name="Tunlid A."/>
            <person name="Henrissat B."/>
            <person name="Grigoriev I.V."/>
            <person name="Hibbett D.S."/>
            <person name="Martin F."/>
            <person name="Nordberg H.P."/>
            <person name="Cantor M.N."/>
            <person name="Hua S.X."/>
        </authorList>
    </citation>
    <scope>NUCLEOTIDE SEQUENCE [LARGE SCALE GENOMIC DNA]</scope>
    <source>
        <strain evidence="1 2">Zn</strain>
    </source>
</reference>